<accession>A0A1U7GSM3</accession>
<proteinExistence type="predicted"/>
<name>A0A1U7GSM3_9CYAN</name>
<dbReference type="AlphaFoldDB" id="A0A1U7GSM3"/>
<organism evidence="1 2">
    <name type="scientific">Fischerella major NIES-592</name>
    <dbReference type="NCBI Taxonomy" id="210994"/>
    <lineage>
        <taxon>Bacteria</taxon>
        <taxon>Bacillati</taxon>
        <taxon>Cyanobacteriota</taxon>
        <taxon>Cyanophyceae</taxon>
        <taxon>Nostocales</taxon>
        <taxon>Hapalosiphonaceae</taxon>
        <taxon>Fischerella</taxon>
    </lineage>
</organism>
<protein>
    <submittedName>
        <fullName evidence="1">Uncharacterized protein</fullName>
    </submittedName>
</protein>
<sequence>MNAEIDNFPVSQLQSRYSIGKQAVYNRLDALDIKPFKEGNKSYINASQLRSLDELHQHIADGGTMATFGTAQNSQAGQLEKLDSPVDAIESPVDASPGYLVKALIQEIGDRIAPKSPLWYHSELERAKASDWLLTTAEIQKLIGVKPKVERGQKSYKRGNWIFVKAGKIGNQTAWRVMKE</sequence>
<dbReference type="EMBL" id="MRCA01000030">
    <property type="protein sequence ID" value="OKH10812.1"/>
    <property type="molecule type" value="Genomic_DNA"/>
</dbReference>
<evidence type="ECO:0000313" key="2">
    <source>
        <dbReference type="Proteomes" id="UP000186391"/>
    </source>
</evidence>
<keyword evidence="2" id="KW-1185">Reference proteome</keyword>
<gene>
    <name evidence="1" type="ORF">NIES592_23835</name>
</gene>
<dbReference type="Proteomes" id="UP000186391">
    <property type="component" value="Unassembled WGS sequence"/>
</dbReference>
<dbReference type="OrthoDB" id="424869at2"/>
<comment type="caution">
    <text evidence="1">The sequence shown here is derived from an EMBL/GenBank/DDBJ whole genome shotgun (WGS) entry which is preliminary data.</text>
</comment>
<evidence type="ECO:0000313" key="1">
    <source>
        <dbReference type="EMBL" id="OKH10812.1"/>
    </source>
</evidence>
<reference evidence="1 2" key="1">
    <citation type="submission" date="2016-11" db="EMBL/GenBank/DDBJ databases">
        <title>Draft Genome Sequences of Nine Cyanobacterial Strains from Diverse Habitats.</title>
        <authorList>
            <person name="Zhu T."/>
            <person name="Hou S."/>
            <person name="Lu X."/>
            <person name="Hess W.R."/>
        </authorList>
    </citation>
    <scope>NUCLEOTIDE SEQUENCE [LARGE SCALE GENOMIC DNA]</scope>
    <source>
        <strain evidence="1 2">NIES-592</strain>
    </source>
</reference>
<dbReference type="RefSeq" id="WP_073557112.1">
    <property type="nucleotide sequence ID" value="NZ_MRCA01000030.1"/>
</dbReference>